<keyword evidence="1" id="KW-0472">Membrane</keyword>
<sequence length="90" mass="9759">MRKAEVIGAATTILLAIVFFYSLSGSPPVYKFWGDTSGRLVSPSFLELAVDIGNYMWGSLFPAFIAFGLVILTLALGLTALLTREKQGEE</sequence>
<comment type="caution">
    <text evidence="2">The sequence shown here is derived from an EMBL/GenBank/DDBJ whole genome shotgun (WGS) entry which is preliminary data.</text>
</comment>
<organism evidence="2 3">
    <name type="scientific">Caldiarchaeum subterraneum</name>
    <dbReference type="NCBI Taxonomy" id="311458"/>
    <lineage>
        <taxon>Archaea</taxon>
        <taxon>Nitrososphaerota</taxon>
        <taxon>Candidatus Caldarchaeales</taxon>
        <taxon>Candidatus Caldarchaeaceae</taxon>
        <taxon>Candidatus Caldarchaeum</taxon>
    </lineage>
</organism>
<gene>
    <name evidence="2" type="ORF">EYH45_06710</name>
</gene>
<name>A0A832ZWM5_CALS0</name>
<feature type="transmembrane region" description="Helical" evidence="1">
    <location>
        <begin position="55"/>
        <end position="82"/>
    </location>
</feature>
<reference evidence="2" key="1">
    <citation type="journal article" date="2020" name="ISME J.">
        <title>Gammaproteobacteria mediating utilization of methyl-, sulfur- and petroleum organic compounds in deep ocean hydrothermal plumes.</title>
        <authorList>
            <person name="Zhou Z."/>
            <person name="Liu Y."/>
            <person name="Pan J."/>
            <person name="Cron B.R."/>
            <person name="Toner B.M."/>
            <person name="Anantharaman K."/>
            <person name="Breier J.A."/>
            <person name="Dick G.J."/>
            <person name="Li M."/>
        </authorList>
    </citation>
    <scope>NUCLEOTIDE SEQUENCE</scope>
    <source>
        <strain evidence="2">SZUA-1515</strain>
    </source>
</reference>
<evidence type="ECO:0000256" key="1">
    <source>
        <dbReference type="SAM" id="Phobius"/>
    </source>
</evidence>
<keyword evidence="1" id="KW-1133">Transmembrane helix</keyword>
<evidence type="ECO:0000313" key="3">
    <source>
        <dbReference type="Proteomes" id="UP000608579"/>
    </source>
</evidence>
<dbReference type="Proteomes" id="UP000608579">
    <property type="component" value="Unassembled WGS sequence"/>
</dbReference>
<dbReference type="EMBL" id="DQVM01000128">
    <property type="protein sequence ID" value="HIQ30237.1"/>
    <property type="molecule type" value="Genomic_DNA"/>
</dbReference>
<dbReference type="AlphaFoldDB" id="A0A832ZWM5"/>
<evidence type="ECO:0000313" key="2">
    <source>
        <dbReference type="EMBL" id="HIQ30237.1"/>
    </source>
</evidence>
<proteinExistence type="predicted"/>
<accession>A0A832ZWM5</accession>
<keyword evidence="1" id="KW-0812">Transmembrane</keyword>
<protein>
    <submittedName>
        <fullName evidence="2">Uncharacterized protein</fullName>
    </submittedName>
</protein>